<dbReference type="InterPro" id="IPR029787">
    <property type="entry name" value="Nucleotide_cyclase"/>
</dbReference>
<protein>
    <recommendedName>
        <fullName evidence="1">diguanylate cyclase</fullName>
        <ecNumber evidence="1">2.7.7.65</ecNumber>
    </recommendedName>
</protein>
<evidence type="ECO:0000256" key="2">
    <source>
        <dbReference type="SAM" id="Phobius"/>
    </source>
</evidence>
<feature type="transmembrane region" description="Helical" evidence="2">
    <location>
        <begin position="83"/>
        <end position="102"/>
    </location>
</feature>
<dbReference type="NCBIfam" id="TIGR00254">
    <property type="entry name" value="GGDEF"/>
    <property type="match status" value="1"/>
</dbReference>
<proteinExistence type="predicted"/>
<dbReference type="GO" id="GO:0005886">
    <property type="term" value="C:plasma membrane"/>
    <property type="evidence" value="ECO:0007669"/>
    <property type="project" value="TreeGrafter"/>
</dbReference>
<dbReference type="GO" id="GO:0043709">
    <property type="term" value="P:cell adhesion involved in single-species biofilm formation"/>
    <property type="evidence" value="ECO:0007669"/>
    <property type="project" value="TreeGrafter"/>
</dbReference>
<dbReference type="Gene3D" id="3.30.70.270">
    <property type="match status" value="1"/>
</dbReference>
<dbReference type="GO" id="GO:1902201">
    <property type="term" value="P:negative regulation of bacterial-type flagellum-dependent cell motility"/>
    <property type="evidence" value="ECO:0007669"/>
    <property type="project" value="TreeGrafter"/>
</dbReference>
<dbReference type="CDD" id="cd01949">
    <property type="entry name" value="GGDEF"/>
    <property type="match status" value="1"/>
</dbReference>
<gene>
    <name evidence="4" type="ORF">C6571_01585</name>
</gene>
<dbReference type="SUPFAM" id="SSF55073">
    <property type="entry name" value="Nucleotide cyclase"/>
    <property type="match status" value="1"/>
</dbReference>
<dbReference type="Proteomes" id="UP000239326">
    <property type="component" value="Chromosome"/>
</dbReference>
<dbReference type="PANTHER" id="PTHR45138:SF24">
    <property type="entry name" value="DIGUANYLATE CYCLASE DGCC-RELATED"/>
    <property type="match status" value="1"/>
</dbReference>
<keyword evidence="5" id="KW-1185">Reference proteome</keyword>
<dbReference type="InterPro" id="IPR050469">
    <property type="entry name" value="Diguanylate_Cyclase"/>
</dbReference>
<dbReference type="KEGG" id="simp:C6571_01585"/>
<dbReference type="GO" id="GO:0052621">
    <property type="term" value="F:diguanylate cyclase activity"/>
    <property type="evidence" value="ECO:0007669"/>
    <property type="project" value="UniProtKB-EC"/>
</dbReference>
<evidence type="ECO:0000313" key="4">
    <source>
        <dbReference type="EMBL" id="AVO40154.1"/>
    </source>
</evidence>
<feature type="transmembrane region" description="Helical" evidence="2">
    <location>
        <begin position="50"/>
        <end position="71"/>
    </location>
</feature>
<dbReference type="SMART" id="SM00267">
    <property type="entry name" value="GGDEF"/>
    <property type="match status" value="1"/>
</dbReference>
<accession>A0A2S0MW87</accession>
<dbReference type="InterPro" id="IPR043128">
    <property type="entry name" value="Rev_trsase/Diguanyl_cyclase"/>
</dbReference>
<keyword evidence="2" id="KW-0472">Membrane</keyword>
<keyword evidence="2" id="KW-1133">Transmembrane helix</keyword>
<dbReference type="PANTHER" id="PTHR45138">
    <property type="entry name" value="REGULATORY COMPONENTS OF SENSORY TRANSDUCTION SYSTEM"/>
    <property type="match status" value="1"/>
</dbReference>
<dbReference type="AlphaFoldDB" id="A0A2S0MW87"/>
<dbReference type="EMBL" id="CP027669">
    <property type="protein sequence ID" value="AVO40154.1"/>
    <property type="molecule type" value="Genomic_DNA"/>
</dbReference>
<dbReference type="PROSITE" id="PS50887">
    <property type="entry name" value="GGDEF"/>
    <property type="match status" value="1"/>
</dbReference>
<dbReference type="EC" id="2.7.7.65" evidence="1"/>
<dbReference type="InterPro" id="IPR000160">
    <property type="entry name" value="GGDEF_dom"/>
</dbReference>
<sequence length="460" mass="49295">MVAEPVLSCCRAAFLYKEASMTKLDFANPGSAAANSATTPSPSLWARTEVRFWLILVLVAVGSSVLRTWLMPHWEGLNLIGRVTLEAGLFLLVATAPVWFFLCVPVRREAQAARDSLERESASLHERLRTHDLNVRLTAALDMAEDEESILRIARQALTLATDGAPAQMLLADSPDTAMRFDLIEGWTNDEGRCYVDSPTDCPAVRRGMGTVFEDSLTLSACRGMRGPMASNCAAACTPITVAGAGVGVLRALGPSGDPSLYRLLQSLNTAAHHVGARLAVVRSISNSAREAATDPLTGAANRRSGEARLASLAQHTEKYVVAMLDIDFFKKINDGHGHEVGDRAIKLLVEVVRGCIRREDILCRYGGEEFLLILPGMDITSAAALLQRCRADLPSACSRAGLPVFTVSVGVADGPNNNPAQQIRAADAALYSAKQAGRDRVVCASEMGAEVDVPQQATQ</sequence>
<evidence type="ECO:0000313" key="5">
    <source>
        <dbReference type="Proteomes" id="UP000239326"/>
    </source>
</evidence>
<feature type="domain" description="GGDEF" evidence="3">
    <location>
        <begin position="318"/>
        <end position="447"/>
    </location>
</feature>
<organism evidence="4 5">
    <name type="scientific">Simplicispira suum</name>
    <dbReference type="NCBI Taxonomy" id="2109915"/>
    <lineage>
        <taxon>Bacteria</taxon>
        <taxon>Pseudomonadati</taxon>
        <taxon>Pseudomonadota</taxon>
        <taxon>Betaproteobacteria</taxon>
        <taxon>Burkholderiales</taxon>
        <taxon>Comamonadaceae</taxon>
        <taxon>Simplicispira</taxon>
    </lineage>
</organism>
<dbReference type="Pfam" id="PF00990">
    <property type="entry name" value="GGDEF"/>
    <property type="match status" value="1"/>
</dbReference>
<keyword evidence="2" id="KW-0812">Transmembrane</keyword>
<reference evidence="4 5" key="1">
    <citation type="submission" date="2018-03" db="EMBL/GenBank/DDBJ databases">
        <title>Genome sequencing of Simplicispira sp.</title>
        <authorList>
            <person name="Kim S.-J."/>
            <person name="Heo J."/>
            <person name="Kwon S.-W."/>
        </authorList>
    </citation>
    <scope>NUCLEOTIDE SEQUENCE [LARGE SCALE GENOMIC DNA]</scope>
    <source>
        <strain evidence="4 5">SC1-8</strain>
    </source>
</reference>
<evidence type="ECO:0000256" key="1">
    <source>
        <dbReference type="ARBA" id="ARBA00012528"/>
    </source>
</evidence>
<evidence type="ECO:0000259" key="3">
    <source>
        <dbReference type="PROSITE" id="PS50887"/>
    </source>
</evidence>
<dbReference type="FunFam" id="3.30.70.270:FF:000001">
    <property type="entry name" value="Diguanylate cyclase domain protein"/>
    <property type="match status" value="1"/>
</dbReference>
<name>A0A2S0MW87_9BURK</name>